<name>A0ABU5DWT2_9PROT</name>
<evidence type="ECO:0000313" key="2">
    <source>
        <dbReference type="EMBL" id="MDY0871447.1"/>
    </source>
</evidence>
<reference evidence="2 3" key="1">
    <citation type="journal article" date="2013" name="Antonie Van Leeuwenhoek">
        <title>Dongia rigui sp. nov., isolated from freshwater of a large wetland in Korea.</title>
        <authorList>
            <person name="Baik K.S."/>
            <person name="Hwang Y.M."/>
            <person name="Choi J.S."/>
            <person name="Kwon J."/>
            <person name="Seong C.N."/>
        </authorList>
    </citation>
    <scope>NUCLEOTIDE SEQUENCE [LARGE SCALE GENOMIC DNA]</scope>
    <source>
        <strain evidence="2 3">04SU4-P</strain>
    </source>
</reference>
<dbReference type="EMBL" id="JAXCLX010000001">
    <property type="protein sequence ID" value="MDY0871447.1"/>
    <property type="molecule type" value="Genomic_DNA"/>
</dbReference>
<comment type="caution">
    <text evidence="2">The sequence shown here is derived from an EMBL/GenBank/DDBJ whole genome shotgun (WGS) entry which is preliminary data.</text>
</comment>
<gene>
    <name evidence="2" type="ORF">SMD31_05920</name>
</gene>
<accession>A0ABU5DWT2</accession>
<evidence type="ECO:0000313" key="3">
    <source>
        <dbReference type="Proteomes" id="UP001271769"/>
    </source>
</evidence>
<evidence type="ECO:0000259" key="1">
    <source>
        <dbReference type="Pfam" id="PF03413"/>
    </source>
</evidence>
<dbReference type="RefSeq" id="WP_320499876.1">
    <property type="nucleotide sequence ID" value="NZ_JAXCLX010000001.1"/>
</dbReference>
<dbReference type="InterPro" id="IPR025711">
    <property type="entry name" value="PepSY"/>
</dbReference>
<dbReference type="Proteomes" id="UP001271769">
    <property type="component" value="Unassembled WGS sequence"/>
</dbReference>
<organism evidence="2 3">
    <name type="scientific">Dongia rigui</name>
    <dbReference type="NCBI Taxonomy" id="940149"/>
    <lineage>
        <taxon>Bacteria</taxon>
        <taxon>Pseudomonadati</taxon>
        <taxon>Pseudomonadota</taxon>
        <taxon>Alphaproteobacteria</taxon>
        <taxon>Rhodospirillales</taxon>
        <taxon>Dongiaceae</taxon>
        <taxon>Dongia</taxon>
    </lineage>
</organism>
<sequence>MSLETMTHFPITLRLLAVAGVLALPLLASPPPRAFAQAAEDEAGDQEVARKALENKEILPLGAVLAKVEGELTGDVVEIELERKKGQWIYEIEVIGEDGRVRDIDVDAKTGAVINVALDE</sequence>
<dbReference type="Gene3D" id="3.10.450.40">
    <property type="match status" value="1"/>
</dbReference>
<feature type="domain" description="PepSY" evidence="1">
    <location>
        <begin position="63"/>
        <end position="116"/>
    </location>
</feature>
<proteinExistence type="predicted"/>
<protein>
    <submittedName>
        <fullName evidence="2">PepSY domain-containing protein</fullName>
    </submittedName>
</protein>
<keyword evidence="3" id="KW-1185">Reference proteome</keyword>
<dbReference type="Pfam" id="PF03413">
    <property type="entry name" value="PepSY"/>
    <property type="match status" value="1"/>
</dbReference>